<evidence type="ECO:0000313" key="2">
    <source>
        <dbReference type="EMBL" id="GIN57642.1"/>
    </source>
</evidence>
<reference evidence="2 3" key="1">
    <citation type="submission" date="2021-03" db="EMBL/GenBank/DDBJ databases">
        <title>Antimicrobial resistance genes in bacteria isolated from Japanese honey, and their potential for conferring macrolide and lincosamide resistance in the American foulbrood pathogen Paenibacillus larvae.</title>
        <authorList>
            <person name="Okamoto M."/>
            <person name="Kumagai M."/>
            <person name="Kanamori H."/>
            <person name="Takamatsu D."/>
        </authorList>
    </citation>
    <scope>NUCLEOTIDE SEQUENCE [LARGE SCALE GENOMIC DNA]</scope>
    <source>
        <strain evidence="2 3">J8TS2</strain>
    </source>
</reference>
<keyword evidence="3" id="KW-1185">Reference proteome</keyword>
<feature type="domain" description="DUF402" evidence="1">
    <location>
        <begin position="1"/>
        <end position="40"/>
    </location>
</feature>
<dbReference type="InterPro" id="IPR035930">
    <property type="entry name" value="FomD-like_sf"/>
</dbReference>
<dbReference type="Gene3D" id="2.40.380.10">
    <property type="entry name" value="FomD-like"/>
    <property type="match status" value="1"/>
</dbReference>
<dbReference type="Proteomes" id="UP000679950">
    <property type="component" value="Unassembled WGS sequence"/>
</dbReference>
<dbReference type="Pfam" id="PF04167">
    <property type="entry name" value="DUF402"/>
    <property type="match status" value="1"/>
</dbReference>
<organism evidence="2 3">
    <name type="scientific">Lederbergia ruris</name>
    <dbReference type="NCBI Taxonomy" id="217495"/>
    <lineage>
        <taxon>Bacteria</taxon>
        <taxon>Bacillati</taxon>
        <taxon>Bacillota</taxon>
        <taxon>Bacilli</taxon>
        <taxon>Bacillales</taxon>
        <taxon>Bacillaceae</taxon>
        <taxon>Lederbergia</taxon>
    </lineage>
</organism>
<dbReference type="RefSeq" id="WP_158321441.1">
    <property type="nucleotide sequence ID" value="NZ_BORB01000014.1"/>
</dbReference>
<protein>
    <recommendedName>
        <fullName evidence="1">DUF402 domain-containing protein</fullName>
    </recommendedName>
</protein>
<evidence type="ECO:0000259" key="1">
    <source>
        <dbReference type="Pfam" id="PF04167"/>
    </source>
</evidence>
<accession>A0ABQ4KI85</accession>
<name>A0ABQ4KI85_9BACI</name>
<comment type="caution">
    <text evidence="2">The sequence shown here is derived from an EMBL/GenBank/DDBJ whole genome shotgun (WGS) entry which is preliminary data.</text>
</comment>
<sequence>MVDEDEFEENSVKYQYPAELKERARFELEELKRKVASREFPFNSEVIKLLQIQSSLAKVTIKEGITL</sequence>
<evidence type="ECO:0000313" key="3">
    <source>
        <dbReference type="Proteomes" id="UP000679950"/>
    </source>
</evidence>
<proteinExistence type="predicted"/>
<dbReference type="EMBL" id="BORB01000014">
    <property type="protein sequence ID" value="GIN57642.1"/>
    <property type="molecule type" value="Genomic_DNA"/>
</dbReference>
<dbReference type="InterPro" id="IPR007295">
    <property type="entry name" value="DUF402"/>
</dbReference>
<gene>
    <name evidence="2" type="ORF">J8TS2_19610</name>
</gene>
<dbReference type="SUPFAM" id="SSF159234">
    <property type="entry name" value="FomD-like"/>
    <property type="match status" value="1"/>
</dbReference>